<dbReference type="EMBL" id="FPBO01000036">
    <property type="protein sequence ID" value="SFV12455.1"/>
    <property type="molecule type" value="Genomic_DNA"/>
</dbReference>
<protein>
    <submittedName>
        <fullName evidence="5">3-hydroxy-9,10-secoandrosta-1,3,5(10)-triene-9,17-dione monooxygenase</fullName>
    </submittedName>
</protein>
<dbReference type="SUPFAM" id="SSF56645">
    <property type="entry name" value="Acyl-CoA dehydrogenase NM domain-like"/>
    <property type="match status" value="1"/>
</dbReference>
<dbReference type="SUPFAM" id="SSF47203">
    <property type="entry name" value="Acyl-CoA dehydrogenase C-terminal domain-like"/>
    <property type="match status" value="1"/>
</dbReference>
<accession>A0A1I7LRZ0</accession>
<organism evidence="5 6">
    <name type="scientific">Pseudoduganella namucuonensis</name>
    <dbReference type="NCBI Taxonomy" id="1035707"/>
    <lineage>
        <taxon>Bacteria</taxon>
        <taxon>Pseudomonadati</taxon>
        <taxon>Pseudomonadota</taxon>
        <taxon>Betaproteobacteria</taxon>
        <taxon>Burkholderiales</taxon>
        <taxon>Oxalobacteraceae</taxon>
        <taxon>Telluria group</taxon>
        <taxon>Pseudoduganella</taxon>
    </lineage>
</organism>
<dbReference type="PANTHER" id="PTHR48083:SF19">
    <property type="entry name" value="FLAVIN-DEPENDENT MONOOXYGENASE, OXYGENASE SUBUNIT HSAA"/>
    <property type="match status" value="1"/>
</dbReference>
<dbReference type="GO" id="GO:0003995">
    <property type="term" value="F:acyl-CoA dehydrogenase activity"/>
    <property type="evidence" value="ECO:0007669"/>
    <property type="project" value="TreeGrafter"/>
</dbReference>
<dbReference type="InterPro" id="IPR013107">
    <property type="entry name" value="Acyl-CoA_DH_C"/>
</dbReference>
<dbReference type="Gene3D" id="1.10.540.10">
    <property type="entry name" value="Acyl-CoA dehydrogenase/oxidase, N-terminal domain"/>
    <property type="match status" value="1"/>
</dbReference>
<gene>
    <name evidence="5" type="ORF">SAMN05216552_103633</name>
</gene>
<dbReference type="Proteomes" id="UP000199391">
    <property type="component" value="Unassembled WGS sequence"/>
</dbReference>
<evidence type="ECO:0000256" key="2">
    <source>
        <dbReference type="ARBA" id="ARBA00049661"/>
    </source>
</evidence>
<dbReference type="InterPro" id="IPR046373">
    <property type="entry name" value="Acyl-CoA_Oxase/DH_mid-dom_sf"/>
</dbReference>
<dbReference type="InterPro" id="IPR037069">
    <property type="entry name" value="AcylCoA_DH/ox_N_sf"/>
</dbReference>
<dbReference type="InterPro" id="IPR013786">
    <property type="entry name" value="AcylCoA_DH/ox_N"/>
</dbReference>
<dbReference type="GO" id="GO:0050660">
    <property type="term" value="F:flavin adenine dinucleotide binding"/>
    <property type="evidence" value="ECO:0007669"/>
    <property type="project" value="InterPro"/>
</dbReference>
<dbReference type="GO" id="GO:0033539">
    <property type="term" value="P:fatty acid beta-oxidation using acyl-CoA dehydrogenase"/>
    <property type="evidence" value="ECO:0007669"/>
    <property type="project" value="TreeGrafter"/>
</dbReference>
<dbReference type="Gene3D" id="2.40.110.10">
    <property type="entry name" value="Butyryl-CoA Dehydrogenase, subunit A, domain 2"/>
    <property type="match status" value="1"/>
</dbReference>
<evidence type="ECO:0000256" key="1">
    <source>
        <dbReference type="ARBA" id="ARBA00023002"/>
    </source>
</evidence>
<name>A0A1I7LRZ0_9BURK</name>
<proteinExistence type="inferred from homology"/>
<dbReference type="Pfam" id="PF08028">
    <property type="entry name" value="Acyl-CoA_dh_2"/>
    <property type="match status" value="1"/>
</dbReference>
<sequence length="417" mass="46376">MEYTDTMCSPFHYMNLETFMPNTQHPDTLDEAEFIQRARALIPALKERAAQAEQDRNLAPDTIRELQSLGLLKILQPRRYGGHEMNPRVFYEVQMALAEGCMSTAWVFGVLGVHPWQLAMFDPRAQEEVWGEDDDTLIGSTYMPVGKVTRVDGGFRLSGRWAFSSGCAHVDWIFLGAMVPSREAGGAPEYRTFLLPKADFQILDTWHTIGLKATGSNDIVVEDAFVPEYRTHRTRDDTMASRPGIELNNAPTYRLPFMQVFARAVSTACIGGLQGAINAFRQIASSQVSRNMLGRTADDPTAQLAVAEATAAVDQLRLALARNMDTMMAYAEQQRAAPIDDRVLYRYQSAQVPDVCAQQVSKLLKSCGGSGIYLTHPVQRYFLDIHCARAHVANNLDMVGRNYGGVLLGLDNKDTTV</sequence>
<keyword evidence="1" id="KW-0560">Oxidoreductase</keyword>
<feature type="domain" description="Acyl-CoA dehydrogenase C-terminal" evidence="4">
    <location>
        <begin position="267"/>
        <end position="395"/>
    </location>
</feature>
<evidence type="ECO:0000259" key="4">
    <source>
        <dbReference type="Pfam" id="PF08028"/>
    </source>
</evidence>
<dbReference type="CDD" id="cd01159">
    <property type="entry name" value="NcnH"/>
    <property type="match status" value="1"/>
</dbReference>
<reference evidence="6" key="1">
    <citation type="submission" date="2016-10" db="EMBL/GenBank/DDBJ databases">
        <authorList>
            <person name="Varghese N."/>
            <person name="Submissions S."/>
        </authorList>
    </citation>
    <scope>NUCLEOTIDE SEQUENCE [LARGE SCALE GENOMIC DNA]</scope>
    <source>
        <strain evidence="6">CGMCC 1.11014</strain>
    </source>
</reference>
<dbReference type="PANTHER" id="PTHR48083">
    <property type="entry name" value="MEDIUM-CHAIN SPECIFIC ACYL-COA DEHYDROGENASE, MITOCHONDRIAL-RELATED"/>
    <property type="match status" value="1"/>
</dbReference>
<evidence type="ECO:0000259" key="3">
    <source>
        <dbReference type="Pfam" id="PF02771"/>
    </source>
</evidence>
<keyword evidence="5" id="KW-0503">Monooxygenase</keyword>
<dbReference type="STRING" id="1035707.SAMN05216552_103633"/>
<comment type="similarity">
    <text evidence="2">Belongs to the HpaH/HsaA monooxygenase family.</text>
</comment>
<dbReference type="GO" id="GO:0016712">
    <property type="term" value="F:oxidoreductase activity, acting on paired donors, with incorporation or reduction of molecular oxygen, reduced flavin or flavoprotein as one donor, and incorporation of one atom of oxygen"/>
    <property type="evidence" value="ECO:0007669"/>
    <property type="project" value="TreeGrafter"/>
</dbReference>
<dbReference type="InterPro" id="IPR036250">
    <property type="entry name" value="AcylCo_DH-like_C"/>
</dbReference>
<dbReference type="InterPro" id="IPR009100">
    <property type="entry name" value="AcylCoA_DH/oxidase_NM_dom_sf"/>
</dbReference>
<evidence type="ECO:0000313" key="5">
    <source>
        <dbReference type="EMBL" id="SFV12455.1"/>
    </source>
</evidence>
<dbReference type="InterPro" id="IPR050741">
    <property type="entry name" value="Acyl-CoA_dehydrogenase"/>
</dbReference>
<dbReference type="Pfam" id="PF02771">
    <property type="entry name" value="Acyl-CoA_dh_N"/>
    <property type="match status" value="1"/>
</dbReference>
<dbReference type="PIRSF" id="PIRSF016578">
    <property type="entry name" value="HsaA"/>
    <property type="match status" value="1"/>
</dbReference>
<dbReference type="AlphaFoldDB" id="A0A1I7LRZ0"/>
<keyword evidence="6" id="KW-1185">Reference proteome</keyword>
<dbReference type="Gene3D" id="1.20.140.10">
    <property type="entry name" value="Butyryl-CoA Dehydrogenase, subunit A, domain 3"/>
    <property type="match status" value="1"/>
</dbReference>
<dbReference type="GO" id="GO:0005737">
    <property type="term" value="C:cytoplasm"/>
    <property type="evidence" value="ECO:0007669"/>
    <property type="project" value="TreeGrafter"/>
</dbReference>
<evidence type="ECO:0000313" key="6">
    <source>
        <dbReference type="Proteomes" id="UP000199391"/>
    </source>
</evidence>
<feature type="domain" description="Acyl-CoA dehydrogenase/oxidase N-terminal" evidence="3">
    <location>
        <begin position="33"/>
        <end position="121"/>
    </location>
</feature>